<gene>
    <name evidence="1" type="ORF">NWE54_05915</name>
</gene>
<proteinExistence type="predicted"/>
<dbReference type="EMBL" id="CP102774">
    <property type="protein sequence ID" value="UZF88320.1"/>
    <property type="molecule type" value="Genomic_DNA"/>
</dbReference>
<evidence type="ECO:0000313" key="1">
    <source>
        <dbReference type="EMBL" id="UZF88320.1"/>
    </source>
</evidence>
<name>A0A9E7ZM14_9HYPH</name>
<dbReference type="AlphaFoldDB" id="A0A9E7ZM14"/>
<protein>
    <submittedName>
        <fullName evidence="1">Uncharacterized protein</fullName>
    </submittedName>
</protein>
<sequence length="75" mass="8135">MLVGFLLPAAATQPMEAGTNETPISAGTRLITDPIWGPTSPGGLEACLVTYFSDFFEKDRPGFCWQQNEMVALQV</sequence>
<reference evidence="1" key="1">
    <citation type="submission" date="2022-08" db="EMBL/GenBank/DDBJ databases">
        <title>Complete Genome Sequences of 2 Bosea sp. soil isolates.</title>
        <authorList>
            <person name="Alvarez Arevalo M."/>
            <person name="Sterndorff E.B."/>
            <person name="Faurdal D."/>
            <person name="Joergensen T.S."/>
            <person name="Weber T."/>
        </authorList>
    </citation>
    <scope>NUCLEOTIDE SEQUENCE</scope>
    <source>
        <strain evidence="1">NBC_00436</strain>
    </source>
</reference>
<organism evidence="1">
    <name type="scientific">Bosea sp. NBC_00436</name>
    <dbReference type="NCBI Taxonomy" id="2969620"/>
    <lineage>
        <taxon>Bacteria</taxon>
        <taxon>Pseudomonadati</taxon>
        <taxon>Pseudomonadota</taxon>
        <taxon>Alphaproteobacteria</taxon>
        <taxon>Hyphomicrobiales</taxon>
        <taxon>Boseaceae</taxon>
        <taxon>Bosea</taxon>
    </lineage>
</organism>
<accession>A0A9E7ZM14</accession>